<dbReference type="RefSeq" id="WP_099277663.1">
    <property type="nucleotide sequence ID" value="NZ_CANMUC010000010.1"/>
</dbReference>
<dbReference type="EMBL" id="NQWH01000017">
    <property type="protein sequence ID" value="PHP27252.1"/>
    <property type="molecule type" value="Genomic_DNA"/>
</dbReference>
<dbReference type="OrthoDB" id="7874725at2"/>
<comment type="caution">
    <text evidence="1">The sequence shown here is derived from an EMBL/GenBank/DDBJ whole genome shotgun (WGS) entry which is preliminary data.</text>
</comment>
<dbReference type="AlphaFoldDB" id="A0A2G1MF04"/>
<evidence type="ECO:0000313" key="2">
    <source>
        <dbReference type="Proteomes" id="UP000221860"/>
    </source>
</evidence>
<sequence length="92" mass="9959">MTHSIEIVPLQCTDTGLRLRSGPQAATEYDVVARRRDKDGTEFLWRKPADTIEEAERIVADARRELGADADVIAEMPLAAPQQGSGPAAATL</sequence>
<dbReference type="Proteomes" id="UP000221860">
    <property type="component" value="Unassembled WGS sequence"/>
</dbReference>
<keyword evidence="2" id="KW-1185">Reference proteome</keyword>
<protein>
    <submittedName>
        <fullName evidence="1">Uncharacterized protein</fullName>
    </submittedName>
</protein>
<accession>A0A2G1MF04</accession>
<proteinExistence type="predicted"/>
<reference evidence="1 2" key="1">
    <citation type="submission" date="2017-08" db="EMBL/GenBank/DDBJ databases">
        <title>Draft Genome Sequence of Loktanella cinnabarina Strain XM1, Isolated from Coastal Surface Water.</title>
        <authorList>
            <person name="Ma R."/>
            <person name="Wang J."/>
            <person name="Wang Q."/>
            <person name="Ma Z."/>
            <person name="Li J."/>
            <person name="Chen L."/>
        </authorList>
    </citation>
    <scope>NUCLEOTIDE SEQUENCE [LARGE SCALE GENOMIC DNA]</scope>
    <source>
        <strain evidence="1 2">XM1</strain>
    </source>
</reference>
<name>A0A2G1MF04_9RHOB</name>
<evidence type="ECO:0000313" key="1">
    <source>
        <dbReference type="EMBL" id="PHP27252.1"/>
    </source>
</evidence>
<gene>
    <name evidence="1" type="ORF">CJ301_12140</name>
</gene>
<organism evidence="1 2">
    <name type="scientific">Limimaricola cinnabarinus</name>
    <dbReference type="NCBI Taxonomy" id="1125964"/>
    <lineage>
        <taxon>Bacteria</taxon>
        <taxon>Pseudomonadati</taxon>
        <taxon>Pseudomonadota</taxon>
        <taxon>Alphaproteobacteria</taxon>
        <taxon>Rhodobacterales</taxon>
        <taxon>Paracoccaceae</taxon>
        <taxon>Limimaricola</taxon>
    </lineage>
</organism>